<dbReference type="EMBL" id="LBRS01000008">
    <property type="protein sequence ID" value="KKQ01460.1"/>
    <property type="molecule type" value="Genomic_DNA"/>
</dbReference>
<evidence type="ECO:0000313" key="1">
    <source>
        <dbReference type="EMBL" id="KKQ01460.1"/>
    </source>
</evidence>
<dbReference type="Proteomes" id="UP000034344">
    <property type="component" value="Unassembled WGS sequence"/>
</dbReference>
<proteinExistence type="predicted"/>
<comment type="caution">
    <text evidence="1">The sequence shown here is derived from an EMBL/GenBank/DDBJ whole genome shotgun (WGS) entry which is preliminary data.</text>
</comment>
<reference evidence="1 2" key="1">
    <citation type="journal article" date="2015" name="Nature">
        <title>rRNA introns, odd ribosomes, and small enigmatic genomes across a large radiation of phyla.</title>
        <authorList>
            <person name="Brown C.T."/>
            <person name="Hug L.A."/>
            <person name="Thomas B.C."/>
            <person name="Sharon I."/>
            <person name="Castelle C.J."/>
            <person name="Singh A."/>
            <person name="Wilkins M.J."/>
            <person name="Williams K.H."/>
            <person name="Banfield J.F."/>
        </authorList>
    </citation>
    <scope>NUCLEOTIDE SEQUENCE [LARGE SCALE GENOMIC DNA]</scope>
</reference>
<organism evidence="1 2">
    <name type="scientific">Candidatus Roizmanbacteria bacterium GW2011_GWA2_36_23</name>
    <dbReference type="NCBI Taxonomy" id="1618480"/>
    <lineage>
        <taxon>Bacteria</taxon>
        <taxon>Candidatus Roizmaniibacteriota</taxon>
    </lineage>
</organism>
<name>A0A0G0EK43_9BACT</name>
<evidence type="ECO:0000313" key="2">
    <source>
        <dbReference type="Proteomes" id="UP000034344"/>
    </source>
</evidence>
<dbReference type="AlphaFoldDB" id="A0A0G0EK43"/>
<dbReference type="STRING" id="1618480.US11_C0008G0017"/>
<sequence>MTGYFNAPYIFLKFYDPEAICPNCQIGGIDKIDSNKKQLFAFRVEEVDKIYNRNFIKKKIIYYPDGKEAFYIGVFN</sequence>
<accession>A0A0G0EK43</accession>
<gene>
    <name evidence="1" type="ORF">US11_C0008G0017</name>
</gene>
<protein>
    <submittedName>
        <fullName evidence="1">Uncharacterized protein</fullName>
    </submittedName>
</protein>